<sequence>MHPLCFFLWGHIKSKIYKKPIEENDINGLVHRIYHAFTEITPEMLKHTVKAYKERLKMVLKANGNLIDQHNNEENDKTASDMKTIA</sequence>
<accession>A0A914DPT0</accession>
<dbReference type="Proteomes" id="UP000887540">
    <property type="component" value="Unplaced"/>
</dbReference>
<dbReference type="WBParaSite" id="ACRNAN_scaffold3405.g9108.t1">
    <property type="protein sequence ID" value="ACRNAN_scaffold3405.g9108.t1"/>
    <property type="gene ID" value="ACRNAN_scaffold3405.g9108"/>
</dbReference>
<dbReference type="AlphaFoldDB" id="A0A914DPT0"/>
<organism evidence="1 2">
    <name type="scientific">Acrobeloides nanus</name>
    <dbReference type="NCBI Taxonomy" id="290746"/>
    <lineage>
        <taxon>Eukaryota</taxon>
        <taxon>Metazoa</taxon>
        <taxon>Ecdysozoa</taxon>
        <taxon>Nematoda</taxon>
        <taxon>Chromadorea</taxon>
        <taxon>Rhabditida</taxon>
        <taxon>Tylenchina</taxon>
        <taxon>Cephalobomorpha</taxon>
        <taxon>Cephaloboidea</taxon>
        <taxon>Cephalobidae</taxon>
        <taxon>Acrobeloides</taxon>
    </lineage>
</organism>
<dbReference type="Gene3D" id="3.30.420.10">
    <property type="entry name" value="Ribonuclease H-like superfamily/Ribonuclease H"/>
    <property type="match status" value="1"/>
</dbReference>
<name>A0A914DPT0_9BILA</name>
<keyword evidence="1" id="KW-1185">Reference proteome</keyword>
<evidence type="ECO:0000313" key="2">
    <source>
        <dbReference type="WBParaSite" id="ACRNAN_scaffold3405.g9108.t1"/>
    </source>
</evidence>
<proteinExistence type="predicted"/>
<dbReference type="PANTHER" id="PTHR47326:SF1">
    <property type="entry name" value="HTH PSQ-TYPE DOMAIN-CONTAINING PROTEIN"/>
    <property type="match status" value="1"/>
</dbReference>
<dbReference type="PANTHER" id="PTHR47326">
    <property type="entry name" value="TRANSPOSABLE ELEMENT TC3 TRANSPOSASE-LIKE PROTEIN"/>
    <property type="match status" value="1"/>
</dbReference>
<dbReference type="InterPro" id="IPR036397">
    <property type="entry name" value="RNaseH_sf"/>
</dbReference>
<evidence type="ECO:0000313" key="1">
    <source>
        <dbReference type="Proteomes" id="UP000887540"/>
    </source>
</evidence>
<reference evidence="2" key="1">
    <citation type="submission" date="2022-11" db="UniProtKB">
        <authorList>
            <consortium name="WormBaseParasite"/>
        </authorList>
    </citation>
    <scope>IDENTIFICATION</scope>
</reference>
<protein>
    <submittedName>
        <fullName evidence="2">Uncharacterized protein</fullName>
    </submittedName>
</protein>
<dbReference type="GO" id="GO:0003676">
    <property type="term" value="F:nucleic acid binding"/>
    <property type="evidence" value="ECO:0007669"/>
    <property type="project" value="InterPro"/>
</dbReference>